<dbReference type="AlphaFoldDB" id="A0A6M3L280"/>
<proteinExistence type="predicted"/>
<name>A0A6M3L280_9ZZZZ</name>
<sequence>MKWEYKYEKLKKGKSAIFAVNSGIQEEMVKLNRLCSHYRDFKQPISAYEKSLRLRSAL</sequence>
<organism evidence="1">
    <name type="scientific">viral metagenome</name>
    <dbReference type="NCBI Taxonomy" id="1070528"/>
    <lineage>
        <taxon>unclassified sequences</taxon>
        <taxon>metagenomes</taxon>
        <taxon>organismal metagenomes</taxon>
    </lineage>
</organism>
<protein>
    <submittedName>
        <fullName evidence="1">Uncharacterized protein</fullName>
    </submittedName>
</protein>
<reference evidence="1" key="1">
    <citation type="submission" date="2020-03" db="EMBL/GenBank/DDBJ databases">
        <title>The deep terrestrial virosphere.</title>
        <authorList>
            <person name="Holmfeldt K."/>
            <person name="Nilsson E."/>
            <person name="Simone D."/>
            <person name="Lopez-Fernandez M."/>
            <person name="Wu X."/>
            <person name="de Brujin I."/>
            <person name="Lundin D."/>
            <person name="Andersson A."/>
            <person name="Bertilsson S."/>
            <person name="Dopson M."/>
        </authorList>
    </citation>
    <scope>NUCLEOTIDE SEQUENCE</scope>
    <source>
        <strain evidence="1">MM415B02778</strain>
    </source>
</reference>
<gene>
    <name evidence="1" type="ORF">MM415B02778_0005</name>
</gene>
<evidence type="ECO:0000313" key="1">
    <source>
        <dbReference type="EMBL" id="QJA88370.1"/>
    </source>
</evidence>
<dbReference type="EMBL" id="MT142773">
    <property type="protein sequence ID" value="QJA88370.1"/>
    <property type="molecule type" value="Genomic_DNA"/>
</dbReference>
<accession>A0A6M3L280</accession>